<feature type="transmembrane region" description="Helical" evidence="1">
    <location>
        <begin position="30"/>
        <end position="48"/>
    </location>
</feature>
<keyword evidence="1" id="KW-0472">Membrane</keyword>
<evidence type="ECO:0000256" key="1">
    <source>
        <dbReference type="SAM" id="Phobius"/>
    </source>
</evidence>
<organism evidence="2">
    <name type="scientific">marine sediment metagenome</name>
    <dbReference type="NCBI Taxonomy" id="412755"/>
    <lineage>
        <taxon>unclassified sequences</taxon>
        <taxon>metagenomes</taxon>
        <taxon>ecological metagenomes</taxon>
    </lineage>
</organism>
<reference evidence="2" key="1">
    <citation type="journal article" date="2015" name="Nature">
        <title>Complex archaea that bridge the gap between prokaryotes and eukaryotes.</title>
        <authorList>
            <person name="Spang A."/>
            <person name="Saw J.H."/>
            <person name="Jorgensen S.L."/>
            <person name="Zaremba-Niedzwiedzka K."/>
            <person name="Martijn J."/>
            <person name="Lind A.E."/>
            <person name="van Eijk R."/>
            <person name="Schleper C."/>
            <person name="Guy L."/>
            <person name="Ettema T.J."/>
        </authorList>
    </citation>
    <scope>NUCLEOTIDE SEQUENCE</scope>
</reference>
<evidence type="ECO:0000313" key="2">
    <source>
        <dbReference type="EMBL" id="KKK74291.1"/>
    </source>
</evidence>
<feature type="non-terminal residue" evidence="2">
    <location>
        <position position="154"/>
    </location>
</feature>
<feature type="transmembrane region" description="Helical" evidence="1">
    <location>
        <begin position="7"/>
        <end position="24"/>
    </location>
</feature>
<protein>
    <submittedName>
        <fullName evidence="2">Uncharacterized protein</fullName>
    </submittedName>
</protein>
<dbReference type="EMBL" id="LAZR01056387">
    <property type="protein sequence ID" value="KKK74291.1"/>
    <property type="molecule type" value="Genomic_DNA"/>
</dbReference>
<dbReference type="AlphaFoldDB" id="A0A0F9AQ02"/>
<proteinExistence type="predicted"/>
<gene>
    <name evidence="2" type="ORF">LCGC14_2885250</name>
</gene>
<comment type="caution">
    <text evidence="2">The sequence shown here is derived from an EMBL/GenBank/DDBJ whole genome shotgun (WGS) entry which is preliminary data.</text>
</comment>
<sequence length="154" mass="18095">MKEFIKKLILSSLVVIFIKIFTSLFPQPSIYHWISLLFAILLFYYLVIPSINKLLLFSTKIINRFYPSIAILNGNIISPLREYKCERSCTNVTGSMWFSELKDALKDKTLKKIKMIPALEISRKFSIIINPFGDNFPEEDLKLHKTFYRICEYV</sequence>
<accession>A0A0F9AQ02</accession>
<name>A0A0F9AQ02_9ZZZZ</name>
<keyword evidence="1" id="KW-1133">Transmembrane helix</keyword>
<keyword evidence="1" id="KW-0812">Transmembrane</keyword>